<dbReference type="EMBL" id="VJMH01003490">
    <property type="protein sequence ID" value="KAF0705790.1"/>
    <property type="molecule type" value="Genomic_DNA"/>
</dbReference>
<dbReference type="Pfam" id="PF23741">
    <property type="entry name" value="DUF7164"/>
    <property type="match status" value="1"/>
</dbReference>
<name>A0A485KHS6_9STRA</name>
<reference evidence="2" key="2">
    <citation type="submission" date="2019-06" db="EMBL/GenBank/DDBJ databases">
        <title>Genomics analysis of Aphanomyces spp. identifies a new class of oomycete effector associated with host adaptation.</title>
        <authorList>
            <person name="Gaulin E."/>
        </authorList>
    </citation>
    <scope>NUCLEOTIDE SEQUENCE</scope>
    <source>
        <strain evidence="2">CBS 578.67</strain>
    </source>
</reference>
<feature type="domain" description="DUF7164" evidence="1">
    <location>
        <begin position="31"/>
        <end position="203"/>
    </location>
</feature>
<accession>A0A485KHS6</accession>
<dbReference type="OrthoDB" id="10606807at2759"/>
<dbReference type="Proteomes" id="UP000332933">
    <property type="component" value="Unassembled WGS sequence"/>
</dbReference>
<dbReference type="InterPro" id="IPR055588">
    <property type="entry name" value="DUF7164"/>
</dbReference>
<dbReference type="EMBL" id="CAADRA010003502">
    <property type="protein sequence ID" value="VFT83899.1"/>
    <property type="molecule type" value="Genomic_DNA"/>
</dbReference>
<dbReference type="AlphaFoldDB" id="A0A485KHS6"/>
<gene>
    <name evidence="3" type="primary">Aste57867_6947</name>
    <name evidence="2" type="ORF">As57867_006925</name>
    <name evidence="3" type="ORF">ASTE57867_6947</name>
</gene>
<reference evidence="3 4" key="1">
    <citation type="submission" date="2019-03" db="EMBL/GenBank/DDBJ databases">
        <authorList>
            <person name="Gaulin E."/>
            <person name="Dumas B."/>
        </authorList>
    </citation>
    <scope>NUCLEOTIDE SEQUENCE [LARGE SCALE GENOMIC DNA]</scope>
    <source>
        <strain evidence="3">CBS 568.67</strain>
    </source>
</reference>
<proteinExistence type="predicted"/>
<keyword evidence="4" id="KW-1185">Reference proteome</keyword>
<evidence type="ECO:0000259" key="1">
    <source>
        <dbReference type="Pfam" id="PF23741"/>
    </source>
</evidence>
<protein>
    <submittedName>
        <fullName evidence="3">Aste57867_6947 protein</fullName>
    </submittedName>
</protein>
<evidence type="ECO:0000313" key="3">
    <source>
        <dbReference type="EMBL" id="VFT83899.1"/>
    </source>
</evidence>
<evidence type="ECO:0000313" key="4">
    <source>
        <dbReference type="Proteomes" id="UP000332933"/>
    </source>
</evidence>
<organism evidence="3 4">
    <name type="scientific">Aphanomyces stellatus</name>
    <dbReference type="NCBI Taxonomy" id="120398"/>
    <lineage>
        <taxon>Eukaryota</taxon>
        <taxon>Sar</taxon>
        <taxon>Stramenopiles</taxon>
        <taxon>Oomycota</taxon>
        <taxon>Saprolegniomycetes</taxon>
        <taxon>Saprolegniales</taxon>
        <taxon>Verrucalvaceae</taxon>
        <taxon>Aphanomyces</taxon>
    </lineage>
</organism>
<evidence type="ECO:0000313" key="2">
    <source>
        <dbReference type="EMBL" id="KAF0705790.1"/>
    </source>
</evidence>
<sequence>MPRLSWPCMPYCSLPAHARFRRPATTDAQSFVRAAILFIPAGPQGHRFIDQLRWFRRSWQHMQPFEPTAWRTDIVIFTDGPIPALAGLNCRPANVRTSRAAPNRRVVVSTYHRLALSQHYDFGDSIHAAAQDEPAVVPYDWLLRTDVDTFLTPAFATWRPDSMTVGRGAYMFSPTNLARLTRVGAAMALLDAGLENIGSTCGASTHAAAHLHTWQSQDAFSKFVFAGGGYDAVDVALRLFRTTPWRWRTRRARTRPSRGRLCARSCSSCHPTSRCVACDNSVAAGTKCTRSSRRAARRGLLHRRDPPLGFRARSCVVVVVVASDSIAPDEALRVYDWLLHTDVDTLLTPAVATWLPDVMVVGGAPAQCGATRNRARRVGLSRHARHGRWLNVVWPPDACPNMRAYGSGLDDDDDRRRCANHMAINHCTRDAGVVHDPLMLDFLTTSTDAPIHHAHLRTNYELLRRLWNVSTRD</sequence>